<dbReference type="AlphaFoldDB" id="A0A8H3E8C1"/>
<evidence type="ECO:0000313" key="3">
    <source>
        <dbReference type="Proteomes" id="UP000663827"/>
    </source>
</evidence>
<comment type="caution">
    <text evidence="2">The sequence shown here is derived from an EMBL/GenBank/DDBJ whole genome shotgun (WGS) entry which is preliminary data.</text>
</comment>
<feature type="compositionally biased region" description="Basic and acidic residues" evidence="1">
    <location>
        <begin position="37"/>
        <end position="53"/>
    </location>
</feature>
<evidence type="ECO:0000313" key="2">
    <source>
        <dbReference type="EMBL" id="CAE7215943.1"/>
    </source>
</evidence>
<feature type="region of interest" description="Disordered" evidence="1">
    <location>
        <begin position="1"/>
        <end position="97"/>
    </location>
</feature>
<accession>A0A8H3E8C1</accession>
<gene>
    <name evidence="2" type="ORF">RDB_LOCUS159707</name>
</gene>
<sequence>MHSLGVTPSGFDSTVESRRHQSRLARSTPRLRHHHLADHLPTDDQHPSRERGAMLDSTWVPGYQPRTRRPVVNHDPSGPLDSTAAPTSPPRRPTRQFLNDHSTTAENAAPAPALDSNFVLCHIGSRWTRAHDRAYTIEHSAHSRRIGSIGFTGPCVPTRRLLDGIRYTEVGQSYWYVCQWIDEDLLTLPVSY</sequence>
<dbReference type="EMBL" id="CAJNJQ010005018">
    <property type="protein sequence ID" value="CAE7215943.1"/>
    <property type="molecule type" value="Genomic_DNA"/>
</dbReference>
<feature type="non-terminal residue" evidence="2">
    <location>
        <position position="1"/>
    </location>
</feature>
<proteinExistence type="predicted"/>
<reference evidence="2" key="1">
    <citation type="submission" date="2021-01" db="EMBL/GenBank/DDBJ databases">
        <authorList>
            <person name="Kaushik A."/>
        </authorList>
    </citation>
    <scope>NUCLEOTIDE SEQUENCE</scope>
    <source>
        <strain evidence="2">AG5</strain>
    </source>
</reference>
<name>A0A8H3E8C1_9AGAM</name>
<organism evidence="2 3">
    <name type="scientific">Rhizoctonia solani</name>
    <dbReference type="NCBI Taxonomy" id="456999"/>
    <lineage>
        <taxon>Eukaryota</taxon>
        <taxon>Fungi</taxon>
        <taxon>Dikarya</taxon>
        <taxon>Basidiomycota</taxon>
        <taxon>Agaricomycotina</taxon>
        <taxon>Agaricomycetes</taxon>
        <taxon>Cantharellales</taxon>
        <taxon>Ceratobasidiaceae</taxon>
        <taxon>Rhizoctonia</taxon>
    </lineage>
</organism>
<dbReference type="Proteomes" id="UP000663827">
    <property type="component" value="Unassembled WGS sequence"/>
</dbReference>
<evidence type="ECO:0000256" key="1">
    <source>
        <dbReference type="SAM" id="MobiDB-lite"/>
    </source>
</evidence>
<protein>
    <submittedName>
        <fullName evidence="2">Uncharacterized protein</fullName>
    </submittedName>
</protein>